<name>A0A286NV79_9BACT</name>
<dbReference type="Proteomes" id="UP000217289">
    <property type="component" value="Chromosome"/>
</dbReference>
<dbReference type="OrthoDB" id="340890at2"/>
<dbReference type="KEGG" id="mbd:MEBOL_000433"/>
<evidence type="ECO:0000313" key="4">
    <source>
        <dbReference type="EMBL" id="ATB26998.1"/>
    </source>
</evidence>
<dbReference type="EMBL" id="CP022163">
    <property type="protein sequence ID" value="ATB26998.1"/>
    <property type="molecule type" value="Genomic_DNA"/>
</dbReference>
<reference evidence="4 5" key="1">
    <citation type="submission" date="2017-06" db="EMBL/GenBank/DDBJ databases">
        <authorList>
            <person name="Kim H.J."/>
            <person name="Triplett B.A."/>
        </authorList>
    </citation>
    <scope>NUCLEOTIDE SEQUENCE [LARGE SCALE GENOMIC DNA]</scope>
    <source>
        <strain evidence="4 5">DSM 14713</strain>
    </source>
</reference>
<sequence length="426" mass="48570">MRLPDWRAATPTGPHTPTVDEVDFRSLYQKTKYVVETADGWSLVITRYRPVKQPFAQPLFGEPLLLVHGFSQNRHAWTSGQFVKNLLFFGVDIHILELRGHGKSSIEFQKERAARFRRPLPPDLDYGWDIDSYFLYDLPAAVSGVKRITRRERIFYCGHSMGGMLGYGYAGIHDDFEGLITIGSAADLGRGAFMLRMLSMWAPAVGASIDMLLAGINLEKRLGHKGRQLLAKGASSLHAGLARWLEPEAAPAQHRFHVIPMNDWLKFAERLLARAERQPLFNYITTRVNRLSNPARASAQDVRWLLREGGEPEPRKVVEQFVRWICGGEMVCYRTGFDFKRGFSKISIPIAIIFGDMDPLASLESTRSVYHAAKSEYLLWRPVKGNSHLELTMGHDIRQICYDIKNLIEYARTHRTHNKPSLPRLR</sequence>
<dbReference type="PANTHER" id="PTHR11005">
    <property type="entry name" value="LYSOSOMAL ACID LIPASE-RELATED"/>
    <property type="match status" value="1"/>
</dbReference>
<keyword evidence="5" id="KW-1185">Reference proteome</keyword>
<evidence type="ECO:0000313" key="5">
    <source>
        <dbReference type="Proteomes" id="UP000217289"/>
    </source>
</evidence>
<proteinExistence type="predicted"/>
<accession>A0A286NV79</accession>
<dbReference type="Gene3D" id="3.40.50.1820">
    <property type="entry name" value="alpha/beta hydrolase"/>
    <property type="match status" value="1"/>
</dbReference>
<keyword evidence="2" id="KW-0443">Lipid metabolism</keyword>
<evidence type="ECO:0000259" key="3">
    <source>
        <dbReference type="Pfam" id="PF00561"/>
    </source>
</evidence>
<protein>
    <submittedName>
        <fullName evidence="4">Polyhydroxyalkanoic acid synthase</fullName>
    </submittedName>
</protein>
<dbReference type="AlphaFoldDB" id="A0A286NV79"/>
<dbReference type="RefSeq" id="WP_095975861.1">
    <property type="nucleotide sequence ID" value="NZ_CP022163.1"/>
</dbReference>
<dbReference type="InterPro" id="IPR000073">
    <property type="entry name" value="AB_hydrolase_1"/>
</dbReference>
<gene>
    <name evidence="4" type="ORF">MEBOL_000433</name>
</gene>
<dbReference type="InterPro" id="IPR029058">
    <property type="entry name" value="AB_hydrolase_fold"/>
</dbReference>
<organism evidence="4 5">
    <name type="scientific">Melittangium boletus DSM 14713</name>
    <dbReference type="NCBI Taxonomy" id="1294270"/>
    <lineage>
        <taxon>Bacteria</taxon>
        <taxon>Pseudomonadati</taxon>
        <taxon>Myxococcota</taxon>
        <taxon>Myxococcia</taxon>
        <taxon>Myxococcales</taxon>
        <taxon>Cystobacterineae</taxon>
        <taxon>Archangiaceae</taxon>
        <taxon>Melittangium</taxon>
    </lineage>
</organism>
<keyword evidence="1" id="KW-0442">Lipid degradation</keyword>
<dbReference type="SUPFAM" id="SSF53474">
    <property type="entry name" value="alpha/beta-Hydrolases"/>
    <property type="match status" value="1"/>
</dbReference>
<dbReference type="GO" id="GO:0016042">
    <property type="term" value="P:lipid catabolic process"/>
    <property type="evidence" value="ECO:0007669"/>
    <property type="project" value="UniProtKB-KW"/>
</dbReference>
<dbReference type="Pfam" id="PF00561">
    <property type="entry name" value="Abhydrolase_1"/>
    <property type="match status" value="1"/>
</dbReference>
<evidence type="ECO:0000256" key="2">
    <source>
        <dbReference type="ARBA" id="ARBA00023098"/>
    </source>
</evidence>
<evidence type="ECO:0000256" key="1">
    <source>
        <dbReference type="ARBA" id="ARBA00022963"/>
    </source>
</evidence>
<feature type="domain" description="AB hydrolase-1" evidence="3">
    <location>
        <begin position="63"/>
        <end position="196"/>
    </location>
</feature>